<proteinExistence type="predicted"/>
<keyword evidence="2" id="KW-1185">Reference proteome</keyword>
<dbReference type="AlphaFoldDB" id="A0A4P8L1C5"/>
<dbReference type="KEGG" id="dax:FDQ92_04845"/>
<organism evidence="1 2">
    <name type="scientific">Desulfoglaeba alkanexedens ALDC</name>
    <dbReference type="NCBI Taxonomy" id="980445"/>
    <lineage>
        <taxon>Bacteria</taxon>
        <taxon>Pseudomonadati</taxon>
        <taxon>Thermodesulfobacteriota</taxon>
        <taxon>Syntrophobacteria</taxon>
        <taxon>Syntrophobacterales</taxon>
        <taxon>Syntrophobacteraceae</taxon>
        <taxon>Desulfoglaeba</taxon>
    </lineage>
</organism>
<reference evidence="1 2" key="1">
    <citation type="submission" date="2019-05" db="EMBL/GenBank/DDBJ databases">
        <title>The Complete Genome Sequence of the n-alkane-degrading Desulfoglaeba alkanexedens ALDC reveals multiple alkylsuccinate synthase gene clusters.</title>
        <authorList>
            <person name="Callaghan A.V."/>
            <person name="Davidova I.A."/>
            <person name="Duncan K.E."/>
            <person name="Morris B."/>
            <person name="McInerney M.J."/>
        </authorList>
    </citation>
    <scope>NUCLEOTIDE SEQUENCE [LARGE SCALE GENOMIC DNA]</scope>
    <source>
        <strain evidence="1 2">ALDC</strain>
    </source>
</reference>
<protein>
    <submittedName>
        <fullName evidence="1">Uncharacterized protein</fullName>
    </submittedName>
</protein>
<sequence>MIRDGCMGPGELEGFSRGERERAARAGEIYSRLCEEAGIGSLCFENFEAWKAFVEGEIGESQLNEEARKEVEEFSRSFGKYLMVDSREGRRQEREEEEKRERARRANKIYRKVCSECGMEVCFFQDFSSWSDYVEGRISDEAFEQRARAEIEKIRTRSQSPR</sequence>
<evidence type="ECO:0000313" key="1">
    <source>
        <dbReference type="EMBL" id="QCQ21560.1"/>
    </source>
</evidence>
<dbReference type="Proteomes" id="UP000298602">
    <property type="component" value="Chromosome"/>
</dbReference>
<evidence type="ECO:0000313" key="2">
    <source>
        <dbReference type="Proteomes" id="UP000298602"/>
    </source>
</evidence>
<dbReference type="EMBL" id="CP040098">
    <property type="protein sequence ID" value="QCQ21560.1"/>
    <property type="molecule type" value="Genomic_DNA"/>
</dbReference>
<name>A0A4P8L1C5_9BACT</name>
<gene>
    <name evidence="1" type="ORF">FDQ92_04845</name>
</gene>
<accession>A0A4P8L1C5</accession>
<dbReference type="OrthoDB" id="9835511at2"/>
<reference evidence="1 2" key="2">
    <citation type="submission" date="2019-05" db="EMBL/GenBank/DDBJ databases">
        <authorList>
            <person name="Suflita J.M."/>
            <person name="Marks C.R."/>
        </authorList>
    </citation>
    <scope>NUCLEOTIDE SEQUENCE [LARGE SCALE GENOMIC DNA]</scope>
    <source>
        <strain evidence="1 2">ALDC</strain>
    </source>
</reference>
<dbReference type="RefSeq" id="WP_137423529.1">
    <property type="nucleotide sequence ID" value="NZ_CP040098.1"/>
</dbReference>